<protein>
    <submittedName>
        <fullName evidence="2">Ligand dependent nuclear receptor interacting factor 1</fullName>
    </submittedName>
</protein>
<proteinExistence type="predicted"/>
<keyword evidence="3" id="KW-1185">Reference proteome</keyword>
<dbReference type="OrthoDB" id="9944055at2759"/>
<dbReference type="eggNOG" id="ENOG502QU1A">
    <property type="taxonomic scope" value="Eukaryota"/>
</dbReference>
<feature type="compositionally biased region" description="Polar residues" evidence="1">
    <location>
        <begin position="664"/>
        <end position="676"/>
    </location>
</feature>
<dbReference type="STRING" id="7897.ENSLACP00000013176"/>
<dbReference type="InterPro" id="IPR026191">
    <property type="entry name" value="LRIF1"/>
</dbReference>
<evidence type="ECO:0000313" key="2">
    <source>
        <dbReference type="Ensembl" id="ENSLACP00000013176.1"/>
    </source>
</evidence>
<dbReference type="OMA" id="ERNDKNH"/>
<dbReference type="RefSeq" id="XP_005987651.1">
    <property type="nucleotide sequence ID" value="XM_005987589.3"/>
</dbReference>
<organism evidence="2 3">
    <name type="scientific">Latimeria chalumnae</name>
    <name type="common">Coelacanth</name>
    <dbReference type="NCBI Taxonomy" id="7897"/>
    <lineage>
        <taxon>Eukaryota</taxon>
        <taxon>Metazoa</taxon>
        <taxon>Chordata</taxon>
        <taxon>Craniata</taxon>
        <taxon>Vertebrata</taxon>
        <taxon>Euteleostomi</taxon>
        <taxon>Coelacanthiformes</taxon>
        <taxon>Coelacanthidae</taxon>
        <taxon>Latimeria</taxon>
    </lineage>
</organism>
<dbReference type="GeneTree" id="ENSGT00390000017353"/>
<dbReference type="CTD" id="55791"/>
<dbReference type="Pfam" id="PF15741">
    <property type="entry name" value="LRIF1"/>
    <property type="match status" value="1"/>
</dbReference>
<dbReference type="InParanoid" id="H3AU55"/>
<gene>
    <name evidence="2" type="primary">LRIF1</name>
</gene>
<reference evidence="3" key="1">
    <citation type="submission" date="2011-08" db="EMBL/GenBank/DDBJ databases">
        <title>The draft genome of Latimeria chalumnae.</title>
        <authorList>
            <person name="Di Palma F."/>
            <person name="Alfoldi J."/>
            <person name="Johnson J."/>
            <person name="Berlin A."/>
            <person name="Gnerre S."/>
            <person name="Jaffe D."/>
            <person name="MacCallum I."/>
            <person name="Young S."/>
            <person name="Walker B.J."/>
            <person name="Lander E."/>
            <person name="Lindblad-Toh K."/>
        </authorList>
    </citation>
    <scope>NUCLEOTIDE SEQUENCE [LARGE SCALE GENOMIC DNA]</scope>
    <source>
        <strain evidence="3">Wild caught</strain>
    </source>
</reference>
<feature type="compositionally biased region" description="Polar residues" evidence="1">
    <location>
        <begin position="382"/>
        <end position="401"/>
    </location>
</feature>
<name>H3AU55_LATCH</name>
<dbReference type="PANTHER" id="PTHR16131">
    <property type="entry name" value="LIGAND-DEPENDENT NUCLEAR RECEPTOR-INTERACTING FACTOR 1"/>
    <property type="match status" value="1"/>
</dbReference>
<dbReference type="Bgee" id="ENSLACG00000011605">
    <property type="expression patterns" value="Expressed in post-anal tail muscle and 6 other cell types or tissues"/>
</dbReference>
<sequence>MNNLQRVVVTTADNISSNTTQCIADCLYQVVQITDANGKNILKLIPASKISRSVAPTIPSSSITKGSEVNMLTPVTLQLQTTAMNSISSEVSDFHHPTKKLFVTRPVDPKEILGVTHGPTVVTSGSPISLTKNAALTVANPSSQRLLASSSNSKDKMYMLISSKHLPGTVKSVALPSGQHIRIPADAQVKSLAASSFSPAIQEKILVTAATNISGTNEANKTPASVIYVSPVNTVKTVVTKPLPVISPKPVVKPSTSLTRITEAYEMENRFTTGMIASPALPTSNNIAQSPMKWVVQENPQFSAPCLVPVKSSTNAASQILKSLAADLQHVEQPLSTNAAMPLLSTNSPESPSVKSAAAKKNALVMCNGKVYFMAKQGPEVGTTSPKQNQSKDQATCSQSNEVQNLQARTLDSVAISKISKAVRAVLSKNMGSKLPQINLPRSEKSVQTTLKRHVKTEACQEFPSTKKENQRVLHVKPQNEELQRENGDLSNFSVSKEREEILNTIPKNISLMSSELYGRTGDMQQHSDVNPSSDTMFSSVKETLGRSKEKGLYNESDDQLRKKFGLNADVRVHLNKIPIQSFSVVSKKHASPSAVTEMEDPSGMEFMTKLDSPMTKNIEGNEVKIKSEQGSARKRKSADAEIVGQAKKRPNTFENSSNRDSESPCSTSSGPNSKRFSSKLVKTQERFPANSEADSKVLFLEQKSEESSNSNSAVEKENMNSILGTSAEPEKHHGEICTGDFFPVEPLDSDITPGDEKIRKLKELLREREAALEEIRKKMFYS</sequence>
<dbReference type="Proteomes" id="UP000008672">
    <property type="component" value="Unassembled WGS sequence"/>
</dbReference>
<dbReference type="KEGG" id="lcm:102362990"/>
<dbReference type="AlphaFoldDB" id="H3AU55"/>
<dbReference type="FunCoup" id="H3AU55">
    <property type="interactions" value="1502"/>
</dbReference>
<feature type="region of interest" description="Disordered" evidence="1">
    <location>
        <begin position="381"/>
        <end position="401"/>
    </location>
</feature>
<dbReference type="HOGENOM" id="CLU_020634_0_0_1"/>
<reference evidence="2" key="2">
    <citation type="submission" date="2025-08" db="UniProtKB">
        <authorList>
            <consortium name="Ensembl"/>
        </authorList>
    </citation>
    <scope>IDENTIFICATION</scope>
</reference>
<dbReference type="EMBL" id="AFYH01009216">
    <property type="status" value="NOT_ANNOTATED_CDS"/>
    <property type="molecule type" value="Genomic_DNA"/>
</dbReference>
<evidence type="ECO:0000313" key="3">
    <source>
        <dbReference type="Proteomes" id="UP000008672"/>
    </source>
</evidence>
<dbReference type="Ensembl" id="ENSLACT00000013272.1">
    <property type="protein sequence ID" value="ENSLACP00000013176.1"/>
    <property type="gene ID" value="ENSLACG00000011605.1"/>
</dbReference>
<reference evidence="2" key="3">
    <citation type="submission" date="2025-09" db="UniProtKB">
        <authorList>
            <consortium name="Ensembl"/>
        </authorList>
    </citation>
    <scope>IDENTIFICATION</scope>
</reference>
<feature type="region of interest" description="Disordered" evidence="1">
    <location>
        <begin position="626"/>
        <end position="692"/>
    </location>
</feature>
<dbReference type="GO" id="GO:0006355">
    <property type="term" value="P:regulation of DNA-templated transcription"/>
    <property type="evidence" value="ECO:0007669"/>
    <property type="project" value="InterPro"/>
</dbReference>
<dbReference type="PANTHER" id="PTHR16131:SF2">
    <property type="entry name" value="LIGAND-DEPENDENT NUCLEAR RECEPTOR-INTERACTING FACTOR 1"/>
    <property type="match status" value="1"/>
</dbReference>
<evidence type="ECO:0000256" key="1">
    <source>
        <dbReference type="SAM" id="MobiDB-lite"/>
    </source>
</evidence>
<dbReference type="GeneID" id="102362990"/>
<accession>H3AU55</accession>
<dbReference type="GO" id="GO:0042974">
    <property type="term" value="F:nuclear retinoic acid receptor binding"/>
    <property type="evidence" value="ECO:0007669"/>
    <property type="project" value="InterPro"/>
</dbReference>